<dbReference type="EMBL" id="JANAWD010000290">
    <property type="protein sequence ID" value="KAJ3482057.1"/>
    <property type="molecule type" value="Genomic_DNA"/>
</dbReference>
<evidence type="ECO:0000256" key="1">
    <source>
        <dbReference type="SAM" id="MobiDB-lite"/>
    </source>
</evidence>
<feature type="compositionally biased region" description="Low complexity" evidence="1">
    <location>
        <begin position="341"/>
        <end position="351"/>
    </location>
</feature>
<feature type="compositionally biased region" description="Basic residues" evidence="1">
    <location>
        <begin position="173"/>
        <end position="182"/>
    </location>
</feature>
<feature type="compositionally biased region" description="Polar residues" evidence="1">
    <location>
        <begin position="426"/>
        <end position="437"/>
    </location>
</feature>
<feature type="compositionally biased region" description="Polar residues" evidence="1">
    <location>
        <begin position="399"/>
        <end position="408"/>
    </location>
</feature>
<feature type="compositionally biased region" description="Basic and acidic residues" evidence="1">
    <location>
        <begin position="569"/>
        <end position="580"/>
    </location>
</feature>
<name>A0AAD5YC90_9APHY</name>
<feature type="compositionally biased region" description="Basic residues" evidence="1">
    <location>
        <begin position="1"/>
        <end position="10"/>
    </location>
</feature>
<protein>
    <submittedName>
        <fullName evidence="2">Uncharacterized protein</fullName>
    </submittedName>
</protein>
<feature type="region of interest" description="Disordered" evidence="1">
    <location>
        <begin position="816"/>
        <end position="867"/>
    </location>
</feature>
<feature type="compositionally biased region" description="Polar residues" evidence="1">
    <location>
        <begin position="358"/>
        <end position="368"/>
    </location>
</feature>
<feature type="region of interest" description="Disordered" evidence="1">
    <location>
        <begin position="66"/>
        <end position="136"/>
    </location>
</feature>
<evidence type="ECO:0000313" key="2">
    <source>
        <dbReference type="EMBL" id="KAJ3482057.1"/>
    </source>
</evidence>
<dbReference type="Proteomes" id="UP001212997">
    <property type="component" value="Unassembled WGS sequence"/>
</dbReference>
<sequence>MRNQLRRSSWRSKTLPPRPAAQSTADSTVEPAALVEVPPPTTTLPEVEHLTIKDGEDLEVIDFAEHGKLVGVPPVQSRPEPPTTEPPSTTDPERRRPRPLAIDFFDDDVSSSDPVAKSDEGPWRRKTENVVTTSETTGEVEIVVRESIRPLASAPPLATRRRLSLSSDDHSRPHSGHTHPPHTPRSPQGPHYREAPMSALDDTMARIKGALVGMQKPEPPKPTAKWLPPALRPGASTTQPEDSSDREIFDHTSNEPPRSPGPVWNQYEVRLPPVSHPSTPLSKKQIHLSQTQPHVRSDIFSWDPPIEGMNRKDFQLNDILFRRPLPNKGPIKYIVVLPGRSPSSGGAPSKPVVHLPQRTVSGPTSSTVGVFGKRREADSAASWRKPLLPKSQVAEGSEAPQTLDTVSRSPPPEAPASGVVPPTADNDGQSLAVSVASSKIRPSKMPIGTDVGFYREPRSEQSPSEIVSFTVNSEIEDQPSQVAKAVSQPSEEISKAHAVVPGPRTPVNATLELTTGSSLAEQGSPTSVSKNETRKAEAQPSIGPITPPRVTISTPWPPKSPRALSLKDSPARPPDREHLKAVWSQTSNKVEASPINSLERIGDDLAPVPFTISEVKSEDGETPPPTQSTGPSRMSLSDVTRAFQQVPTPSGSANRTAPVSSPQTVHRQAVPSHPPPPPSMPNGNARPPYAAYPSQAMNSPSPTLVYAMPMAPSPIPRQMVPQQYSQPMWIPPANNMMRPMPPGYGSQFMPYPQPPPGAMYMSPLPGGMPPPMNGAQHQPHNMPMMSPMMAPAQAGLPVYPASPALVHSAPVMRVPSGTPYSPSAQPPPRNQVRGGYNPAPGMMPSPAMHPQNAYSTVPSNSLDRSNW</sequence>
<feature type="compositionally biased region" description="Polar residues" evidence="1">
    <location>
        <begin position="852"/>
        <end position="867"/>
    </location>
</feature>
<feature type="compositionally biased region" description="Basic and acidic residues" evidence="1">
    <location>
        <begin position="243"/>
        <end position="253"/>
    </location>
</feature>
<feature type="compositionally biased region" description="Polar residues" evidence="1">
    <location>
        <begin position="460"/>
        <end position="491"/>
    </location>
</feature>
<feature type="region of interest" description="Disordered" evidence="1">
    <location>
        <begin position="213"/>
        <end position="264"/>
    </location>
</feature>
<comment type="caution">
    <text evidence="2">The sequence shown here is derived from an EMBL/GenBank/DDBJ whole genome shotgun (WGS) entry which is preliminary data.</text>
</comment>
<proteinExistence type="predicted"/>
<evidence type="ECO:0000313" key="3">
    <source>
        <dbReference type="Proteomes" id="UP001212997"/>
    </source>
</evidence>
<feature type="compositionally biased region" description="Polar residues" evidence="1">
    <location>
        <begin position="507"/>
        <end position="530"/>
    </location>
</feature>
<feature type="region of interest" description="Disordered" evidence="1">
    <location>
        <begin position="341"/>
        <end position="696"/>
    </location>
</feature>
<organism evidence="2 3">
    <name type="scientific">Meripilus lineatus</name>
    <dbReference type="NCBI Taxonomy" id="2056292"/>
    <lineage>
        <taxon>Eukaryota</taxon>
        <taxon>Fungi</taxon>
        <taxon>Dikarya</taxon>
        <taxon>Basidiomycota</taxon>
        <taxon>Agaricomycotina</taxon>
        <taxon>Agaricomycetes</taxon>
        <taxon>Polyporales</taxon>
        <taxon>Meripilaceae</taxon>
        <taxon>Meripilus</taxon>
    </lineage>
</organism>
<dbReference type="AlphaFoldDB" id="A0AAD5YC90"/>
<reference evidence="2" key="1">
    <citation type="submission" date="2022-07" db="EMBL/GenBank/DDBJ databases">
        <title>Genome Sequence of Physisporinus lineatus.</title>
        <authorList>
            <person name="Buettner E."/>
        </authorList>
    </citation>
    <scope>NUCLEOTIDE SEQUENCE</scope>
    <source>
        <strain evidence="2">VT162</strain>
    </source>
</reference>
<feature type="region of interest" description="Disordered" evidence="1">
    <location>
        <begin position="153"/>
        <end position="195"/>
    </location>
</feature>
<accession>A0AAD5YC90</accession>
<gene>
    <name evidence="2" type="ORF">NLI96_g7242</name>
</gene>
<feature type="region of interest" description="Disordered" evidence="1">
    <location>
        <begin position="1"/>
        <end position="49"/>
    </location>
</feature>
<feature type="compositionally biased region" description="Basic and acidic residues" evidence="1">
    <location>
        <begin position="116"/>
        <end position="128"/>
    </location>
</feature>
<feature type="compositionally biased region" description="Polar residues" evidence="1">
    <location>
        <begin position="627"/>
        <end position="666"/>
    </location>
</feature>
<feature type="compositionally biased region" description="Polar residues" evidence="1">
    <location>
        <begin position="583"/>
        <end position="596"/>
    </location>
</feature>
<keyword evidence="3" id="KW-1185">Reference proteome</keyword>